<feature type="chain" id="PRO_5010318143" description="DUF2796 domain-containing protein" evidence="1">
    <location>
        <begin position="22"/>
        <end position="183"/>
    </location>
</feature>
<dbReference type="InterPro" id="IPR021253">
    <property type="entry name" value="ZrgA-like"/>
</dbReference>
<keyword evidence="1" id="KW-0732">Signal</keyword>
<feature type="signal peptide" evidence="1">
    <location>
        <begin position="1"/>
        <end position="21"/>
    </location>
</feature>
<proteinExistence type="predicted"/>
<dbReference type="STRING" id="985054.SAMN05444358_11520"/>
<dbReference type="AlphaFoldDB" id="A0A1H3FHG4"/>
<evidence type="ECO:0000313" key="2">
    <source>
        <dbReference type="EMBL" id="SDX90285.1"/>
    </source>
</evidence>
<evidence type="ECO:0000313" key="3">
    <source>
        <dbReference type="Proteomes" id="UP000183400"/>
    </source>
</evidence>
<evidence type="ECO:0008006" key="4">
    <source>
        <dbReference type="Google" id="ProtNLM"/>
    </source>
</evidence>
<dbReference type="EMBL" id="FNNP01000015">
    <property type="protein sequence ID" value="SDX90285.1"/>
    <property type="molecule type" value="Genomic_DNA"/>
</dbReference>
<evidence type="ECO:0000256" key="1">
    <source>
        <dbReference type="SAM" id="SignalP"/>
    </source>
</evidence>
<sequence>MVSNMKCATVLITLIPVAPMAQELSAIDAHTHGAGHITISIEETGFTLSLEVPGIDIVGFEHTAENEDEQADVAAAISDLSKPLEIFEPPSEAECVTATANVALVGDLFIPDEGQASDDSAHHTEFQAEYLVQCQELSLVTSIRFVYFERFIRAERLVVELMSPEGTQNLTVERAMPVLNLPN</sequence>
<dbReference type="Pfam" id="PF10986">
    <property type="entry name" value="ZrgA"/>
    <property type="match status" value="1"/>
</dbReference>
<gene>
    <name evidence="2" type="ORF">SAMN05444358_11520</name>
</gene>
<protein>
    <recommendedName>
        <fullName evidence="4">DUF2796 domain-containing protein</fullName>
    </recommendedName>
</protein>
<dbReference type="Proteomes" id="UP000183400">
    <property type="component" value="Unassembled WGS sequence"/>
</dbReference>
<organism evidence="2 3">
    <name type="scientific">Ruegeria halocynthiae</name>
    <dbReference type="NCBI Taxonomy" id="985054"/>
    <lineage>
        <taxon>Bacteria</taxon>
        <taxon>Pseudomonadati</taxon>
        <taxon>Pseudomonadota</taxon>
        <taxon>Alphaproteobacteria</taxon>
        <taxon>Rhodobacterales</taxon>
        <taxon>Roseobacteraceae</taxon>
        <taxon>Ruegeria</taxon>
    </lineage>
</organism>
<keyword evidence="3" id="KW-1185">Reference proteome</keyword>
<name>A0A1H3FHG4_9RHOB</name>
<dbReference type="OrthoDB" id="7346546at2"/>
<reference evidence="3" key="1">
    <citation type="submission" date="2016-10" db="EMBL/GenBank/DDBJ databases">
        <authorList>
            <person name="Varghese N."/>
            <person name="Submissions S."/>
        </authorList>
    </citation>
    <scope>NUCLEOTIDE SEQUENCE [LARGE SCALE GENOMIC DNA]</scope>
    <source>
        <strain evidence="3">DSM 27839</strain>
    </source>
</reference>
<accession>A0A1H3FHG4</accession>